<feature type="transmembrane region" description="Helical" evidence="1">
    <location>
        <begin position="44"/>
        <end position="62"/>
    </location>
</feature>
<evidence type="ECO:0000313" key="2">
    <source>
        <dbReference type="EMBL" id="VEL36365.1"/>
    </source>
</evidence>
<evidence type="ECO:0000313" key="3">
    <source>
        <dbReference type="Proteomes" id="UP000784294"/>
    </source>
</evidence>
<gene>
    <name evidence="2" type="ORF">PXEA_LOCUS29805</name>
</gene>
<keyword evidence="1" id="KW-0472">Membrane</keyword>
<protein>
    <submittedName>
        <fullName evidence="2">Uncharacterized protein</fullName>
    </submittedName>
</protein>
<keyword evidence="1" id="KW-1133">Transmembrane helix</keyword>
<sequence length="63" mass="6967">MVTAGSTKDKQSQKMKISLAIGLALVHLRRLMFSRRVNPALDGYQVPIVFLPGFCCSSILVLF</sequence>
<keyword evidence="1" id="KW-0812">Transmembrane</keyword>
<evidence type="ECO:0000256" key="1">
    <source>
        <dbReference type="SAM" id="Phobius"/>
    </source>
</evidence>
<proteinExistence type="predicted"/>
<accession>A0A448XH35</accession>
<organism evidence="2 3">
    <name type="scientific">Protopolystoma xenopodis</name>
    <dbReference type="NCBI Taxonomy" id="117903"/>
    <lineage>
        <taxon>Eukaryota</taxon>
        <taxon>Metazoa</taxon>
        <taxon>Spiralia</taxon>
        <taxon>Lophotrochozoa</taxon>
        <taxon>Platyhelminthes</taxon>
        <taxon>Monogenea</taxon>
        <taxon>Polyopisthocotylea</taxon>
        <taxon>Polystomatidea</taxon>
        <taxon>Polystomatidae</taxon>
        <taxon>Protopolystoma</taxon>
    </lineage>
</organism>
<dbReference type="Proteomes" id="UP000784294">
    <property type="component" value="Unassembled WGS sequence"/>
</dbReference>
<dbReference type="AlphaFoldDB" id="A0A448XH35"/>
<dbReference type="EMBL" id="CAAALY010252060">
    <property type="protein sequence ID" value="VEL36365.1"/>
    <property type="molecule type" value="Genomic_DNA"/>
</dbReference>
<comment type="caution">
    <text evidence="2">The sequence shown here is derived from an EMBL/GenBank/DDBJ whole genome shotgun (WGS) entry which is preliminary data.</text>
</comment>
<keyword evidence="3" id="KW-1185">Reference proteome</keyword>
<name>A0A448XH35_9PLAT</name>
<reference evidence="2" key="1">
    <citation type="submission" date="2018-11" db="EMBL/GenBank/DDBJ databases">
        <authorList>
            <consortium name="Pathogen Informatics"/>
        </authorList>
    </citation>
    <scope>NUCLEOTIDE SEQUENCE</scope>
</reference>